<keyword evidence="1" id="KW-0472">Membrane</keyword>
<organism evidence="4 5">
    <name type="scientific">Methylomonas methanica (strain DSM 25384 / MC09)</name>
    <dbReference type="NCBI Taxonomy" id="857087"/>
    <lineage>
        <taxon>Bacteria</taxon>
        <taxon>Pseudomonadati</taxon>
        <taxon>Pseudomonadota</taxon>
        <taxon>Gammaproteobacteria</taxon>
        <taxon>Methylococcales</taxon>
        <taxon>Methylococcaceae</taxon>
        <taxon>Methylomonas</taxon>
    </lineage>
</organism>
<dbReference type="STRING" id="857087.Metme_2886"/>
<dbReference type="InterPro" id="IPR012373">
    <property type="entry name" value="Ferrdict_sens_TM"/>
</dbReference>
<dbReference type="Pfam" id="PF16220">
    <property type="entry name" value="DUF4880"/>
    <property type="match status" value="1"/>
</dbReference>
<dbReference type="EMBL" id="CP002738">
    <property type="protein sequence ID" value="AEG01266.1"/>
    <property type="molecule type" value="Genomic_DNA"/>
</dbReference>
<dbReference type="PANTHER" id="PTHR30273">
    <property type="entry name" value="PERIPLASMIC SIGNAL SENSOR AND SIGMA FACTOR ACTIVATOR FECR-RELATED"/>
    <property type="match status" value="1"/>
</dbReference>
<dbReference type="PANTHER" id="PTHR30273:SF2">
    <property type="entry name" value="PROTEIN FECR"/>
    <property type="match status" value="1"/>
</dbReference>
<dbReference type="Proteomes" id="UP000008888">
    <property type="component" value="Chromosome"/>
</dbReference>
<reference key="2">
    <citation type="submission" date="2011-05" db="EMBL/GenBank/DDBJ databases">
        <title>Complete genome sequence of the aerobic marine methanotroph Methylomonas methanica MC09.</title>
        <authorList>
            <person name="Boden R."/>
            <person name="Cunliffe M."/>
            <person name="Scanlan J."/>
            <person name="Moussard H."/>
            <person name="Kits K.D."/>
            <person name="Klotz M."/>
            <person name="Jetten M."/>
            <person name="Vuilleumier S."/>
            <person name="Han J."/>
            <person name="Peters L."/>
            <person name="Mikhailova N."/>
            <person name="Teshima H."/>
            <person name="Tapia R."/>
            <person name="Kyrpides N."/>
            <person name="Ivanova N."/>
            <person name="Pagani I."/>
            <person name="Cheng J.-F."/>
            <person name="Goodwin L."/>
            <person name="Han C."/>
            <person name="Hauser L."/>
            <person name="Land M."/>
            <person name="Lapidus A."/>
            <person name="Lucas S."/>
            <person name="Pitluck S."/>
            <person name="Woyke T."/>
            <person name="Stein L.Y."/>
            <person name="Murrell C."/>
        </authorList>
    </citation>
    <scope>NUCLEOTIDE SEQUENCE</scope>
    <source>
        <strain>MC09</strain>
    </source>
</reference>
<evidence type="ECO:0000313" key="5">
    <source>
        <dbReference type="Proteomes" id="UP000008888"/>
    </source>
</evidence>
<feature type="transmembrane region" description="Helical" evidence="1">
    <location>
        <begin position="106"/>
        <end position="126"/>
    </location>
</feature>
<dbReference type="InterPro" id="IPR032623">
    <property type="entry name" value="FecR_N"/>
</dbReference>
<dbReference type="RefSeq" id="WP_013819499.1">
    <property type="nucleotide sequence ID" value="NC_015572.1"/>
</dbReference>
<evidence type="ECO:0000256" key="1">
    <source>
        <dbReference type="SAM" id="Phobius"/>
    </source>
</evidence>
<feature type="domain" description="FecR N-terminal" evidence="3">
    <location>
        <begin position="15"/>
        <end position="56"/>
    </location>
</feature>
<keyword evidence="1" id="KW-1133">Transmembrane helix</keyword>
<evidence type="ECO:0000313" key="4">
    <source>
        <dbReference type="EMBL" id="AEG01266.1"/>
    </source>
</evidence>
<dbReference type="eggNOG" id="COG3712">
    <property type="taxonomic scope" value="Bacteria"/>
</dbReference>
<dbReference type="Gene3D" id="3.55.50.30">
    <property type="match status" value="1"/>
</dbReference>
<accession>G0A110</accession>
<dbReference type="KEGG" id="mmt:Metme_2886"/>
<reference evidence="4 5" key="1">
    <citation type="journal article" date="2011" name="J. Bacteriol.">
        <title>Complete Genome Sequence of the Aerobic Marine Methanotroph Methylomonas methanica MC09.</title>
        <authorList>
            <person name="Boden R."/>
            <person name="Cunliffe M."/>
            <person name="Scanlan J."/>
            <person name="Moussard H."/>
            <person name="Kits K.D."/>
            <person name="Klotz M.G."/>
            <person name="Jetten M.S."/>
            <person name="Vuilleumier S."/>
            <person name="Han J."/>
            <person name="Peters L."/>
            <person name="Mikhailova N."/>
            <person name="Teshima H."/>
            <person name="Tapia R."/>
            <person name="Kyrpides N."/>
            <person name="Ivanova N."/>
            <person name="Pagani I."/>
            <person name="Cheng J.F."/>
            <person name="Goodwin L."/>
            <person name="Han C."/>
            <person name="Hauser L."/>
            <person name="Land M.L."/>
            <person name="Lapidus A."/>
            <person name="Lucas S."/>
            <person name="Pitluck S."/>
            <person name="Woyke T."/>
            <person name="Stein L."/>
            <person name="Murrell J.C."/>
        </authorList>
    </citation>
    <scope>NUCLEOTIDE SEQUENCE [LARGE SCALE GENOMIC DNA]</scope>
    <source>
        <strain evidence="4 5">MC09</strain>
    </source>
</reference>
<keyword evidence="5" id="KW-1185">Reference proteome</keyword>
<name>G0A110_METMM</name>
<proteinExistence type="predicted"/>
<dbReference type="InterPro" id="IPR006860">
    <property type="entry name" value="FecR"/>
</dbReference>
<protein>
    <submittedName>
        <fullName evidence="4">Anti-FecI sigma factor, FecR</fullName>
    </submittedName>
</protein>
<reference evidence="5" key="3">
    <citation type="submission" date="2011-05" db="EMBL/GenBank/DDBJ databases">
        <title>Complete sequence of Methylomonas methanica MC09.</title>
        <authorList>
            <consortium name="US DOE Joint Genome Institute"/>
            <person name="Lucas S."/>
            <person name="Han J."/>
            <person name="Lapidus A."/>
            <person name="Cheng J.-F."/>
            <person name="Goodwin L."/>
            <person name="Pitluck S."/>
            <person name="Peters L."/>
            <person name="Mikhailova N."/>
            <person name="Teshima H."/>
            <person name="Han C."/>
            <person name="Tapia R."/>
            <person name="Land M."/>
            <person name="Hauser L."/>
            <person name="Kyrpides N."/>
            <person name="Ivanova N."/>
            <person name="Pagani I."/>
            <person name="Stein L."/>
            <person name="Woyke T."/>
        </authorList>
    </citation>
    <scope>NUCLEOTIDE SEQUENCE [LARGE SCALE GENOMIC DNA]</scope>
    <source>
        <strain evidence="5">MC09</strain>
    </source>
</reference>
<evidence type="ECO:0000259" key="2">
    <source>
        <dbReference type="Pfam" id="PF04773"/>
    </source>
</evidence>
<dbReference type="GO" id="GO:0016989">
    <property type="term" value="F:sigma factor antagonist activity"/>
    <property type="evidence" value="ECO:0007669"/>
    <property type="project" value="TreeGrafter"/>
</dbReference>
<dbReference type="AlphaFoldDB" id="G0A110"/>
<dbReference type="HOGENOM" id="CLU_050192_0_1_6"/>
<evidence type="ECO:0000259" key="3">
    <source>
        <dbReference type="Pfam" id="PF16220"/>
    </source>
</evidence>
<dbReference type="OrthoDB" id="9771237at2"/>
<dbReference type="PIRSF" id="PIRSF018266">
    <property type="entry name" value="FecR"/>
    <property type="match status" value="1"/>
</dbReference>
<sequence length="334" mass="37176">MTPDDDALRQLTPAEQADYWLTLLDSPLAGDDERQAFQIWLESEPAHRRAWQKAQAFWQHLDGINDDQVAEIERSLAQRTSTVPISNVVDIKADTTPKFAQKLMPVAASLLLAAMLNFAVVNGYFADYRTTTAEQRLVRLEDGSTVLLNTNSSLSVDYAADARTVSLSGEAYFSVTGNPDRPFTVHTAGGEVRALGTAFDVKQIGDDLTITVYEHAVRVALKQGETVERLQEGQRVSSHGGHVDALESVNLRQTAAWQRRQLVFAGQPLAQVVEELNRYRKGRIVIFGQDLAEHRVTGVFDTHEPEQALATIENILGLQEWRFGDALVILRRPK</sequence>
<keyword evidence="1" id="KW-0812">Transmembrane</keyword>
<feature type="domain" description="FecR protein" evidence="2">
    <location>
        <begin position="127"/>
        <end position="217"/>
    </location>
</feature>
<dbReference type="Gene3D" id="2.60.120.1440">
    <property type="match status" value="1"/>
</dbReference>
<gene>
    <name evidence="4" type="ordered locus">Metme_2886</name>
</gene>
<dbReference type="Pfam" id="PF04773">
    <property type="entry name" value="FecR"/>
    <property type="match status" value="1"/>
</dbReference>